<proteinExistence type="predicted"/>
<gene>
    <name evidence="3" type="ORF">KUV50_08845</name>
</gene>
<dbReference type="PANTHER" id="PTHR36919:SF3">
    <property type="entry name" value="BLL5882 PROTEIN"/>
    <property type="match status" value="1"/>
</dbReference>
<dbReference type="Gene3D" id="2.40.128.520">
    <property type="match status" value="1"/>
</dbReference>
<name>A0A953HTP3_9BACT</name>
<dbReference type="RefSeq" id="WP_222579774.1">
    <property type="nucleotide sequence ID" value="NZ_JAHVHU010000008.1"/>
</dbReference>
<accession>A0A953HTP3</accession>
<dbReference type="AlphaFoldDB" id="A0A953HTP3"/>
<comment type="caution">
    <text evidence="3">The sequence shown here is derived from an EMBL/GenBank/DDBJ whole genome shotgun (WGS) entry which is preliminary data.</text>
</comment>
<keyword evidence="1" id="KW-0732">Signal</keyword>
<sequence>MTKYITILVISLSSIVVTLAQSPEGTWVTIDDKRNVDIAHVKIFKENGMLYGKVLKLLPEARVRTCEGCSGDLKDKPLKGVTLITDVKPTGNKYWSGGRLLDPKSGRQYSCSIWLDDPNTLKVRASFGISLIGRTQTWRRLR</sequence>
<protein>
    <submittedName>
        <fullName evidence="3">DUF2147 domain-containing protein</fullName>
    </submittedName>
</protein>
<feature type="chain" id="PRO_5038040505" evidence="1">
    <location>
        <begin position="21"/>
        <end position="142"/>
    </location>
</feature>
<keyword evidence="4" id="KW-1185">Reference proteome</keyword>
<dbReference type="PANTHER" id="PTHR36919">
    <property type="entry name" value="BLR1215 PROTEIN"/>
    <property type="match status" value="1"/>
</dbReference>
<feature type="domain" description="DUF2147" evidence="2">
    <location>
        <begin position="25"/>
        <end position="140"/>
    </location>
</feature>
<organism evidence="3 4">
    <name type="scientific">Membranihabitans marinus</name>
    <dbReference type="NCBI Taxonomy" id="1227546"/>
    <lineage>
        <taxon>Bacteria</taxon>
        <taxon>Pseudomonadati</taxon>
        <taxon>Bacteroidota</taxon>
        <taxon>Saprospiria</taxon>
        <taxon>Saprospirales</taxon>
        <taxon>Saprospiraceae</taxon>
        <taxon>Membranihabitans</taxon>
    </lineage>
</organism>
<dbReference type="EMBL" id="JAHVHU010000008">
    <property type="protein sequence ID" value="MBY5958235.1"/>
    <property type="molecule type" value="Genomic_DNA"/>
</dbReference>
<dbReference type="Proteomes" id="UP000753961">
    <property type="component" value="Unassembled WGS sequence"/>
</dbReference>
<evidence type="ECO:0000313" key="3">
    <source>
        <dbReference type="EMBL" id="MBY5958235.1"/>
    </source>
</evidence>
<evidence type="ECO:0000259" key="2">
    <source>
        <dbReference type="Pfam" id="PF09917"/>
    </source>
</evidence>
<evidence type="ECO:0000313" key="4">
    <source>
        <dbReference type="Proteomes" id="UP000753961"/>
    </source>
</evidence>
<reference evidence="3" key="1">
    <citation type="submission" date="2021-06" db="EMBL/GenBank/DDBJ databases">
        <title>44 bacteria genomes isolated from Dapeng, Shenzhen.</title>
        <authorList>
            <person name="Zheng W."/>
            <person name="Yu S."/>
            <person name="Huang Y."/>
        </authorList>
    </citation>
    <scope>NUCLEOTIDE SEQUENCE</scope>
    <source>
        <strain evidence="3">DP5N28-2</strain>
    </source>
</reference>
<evidence type="ECO:0000256" key="1">
    <source>
        <dbReference type="SAM" id="SignalP"/>
    </source>
</evidence>
<dbReference type="InterPro" id="IPR019223">
    <property type="entry name" value="DUF2147"/>
</dbReference>
<feature type="signal peptide" evidence="1">
    <location>
        <begin position="1"/>
        <end position="20"/>
    </location>
</feature>
<dbReference type="Pfam" id="PF09917">
    <property type="entry name" value="DUF2147"/>
    <property type="match status" value="1"/>
</dbReference>